<dbReference type="GO" id="GO:0005829">
    <property type="term" value="C:cytosol"/>
    <property type="evidence" value="ECO:0007669"/>
    <property type="project" value="TreeGrafter"/>
</dbReference>
<comment type="caution">
    <text evidence="2">The sequence shown here is derived from an EMBL/GenBank/DDBJ whole genome shotgun (WGS) entry which is preliminary data.</text>
</comment>
<accession>A0A9D2N4X1</accession>
<organism evidence="2 3">
    <name type="scientific">Candidatus Blautia merdigallinarum</name>
    <dbReference type="NCBI Taxonomy" id="2838495"/>
    <lineage>
        <taxon>Bacteria</taxon>
        <taxon>Bacillati</taxon>
        <taxon>Bacillota</taxon>
        <taxon>Clostridia</taxon>
        <taxon>Lachnospirales</taxon>
        <taxon>Lachnospiraceae</taxon>
        <taxon>Blautia</taxon>
    </lineage>
</organism>
<gene>
    <name evidence="2" type="ORF">H9935_01625</name>
</gene>
<dbReference type="PROSITE" id="PS01332">
    <property type="entry name" value="HTH_RRF2_1"/>
    <property type="match status" value="1"/>
</dbReference>
<dbReference type="AlphaFoldDB" id="A0A9D2N4X1"/>
<dbReference type="Proteomes" id="UP000823893">
    <property type="component" value="Unassembled WGS sequence"/>
</dbReference>
<dbReference type="PANTHER" id="PTHR33221">
    <property type="entry name" value="WINGED HELIX-TURN-HELIX TRANSCRIPTIONAL REGULATOR, RRF2 FAMILY"/>
    <property type="match status" value="1"/>
</dbReference>
<sequence length="144" mass="16171">MKISTKGRYALRLMLDIAAHDSGEPVRIKDIASRQEISAKYLEQIVAILSKAGYVKSIRGPQGGYRLTRKPEEYPLGDILRLTEGSLAPVECLEGETNQCPRAGDCITLLFWKKLDKAIREVTEGYTLEDLLTWQNQAGNNYII</sequence>
<dbReference type="InterPro" id="IPR000944">
    <property type="entry name" value="Tscrpt_reg_Rrf2"/>
</dbReference>
<evidence type="ECO:0000256" key="1">
    <source>
        <dbReference type="ARBA" id="ARBA00023125"/>
    </source>
</evidence>
<dbReference type="Gene3D" id="1.10.10.10">
    <property type="entry name" value="Winged helix-like DNA-binding domain superfamily/Winged helix DNA-binding domain"/>
    <property type="match status" value="1"/>
</dbReference>
<dbReference type="Pfam" id="PF02082">
    <property type="entry name" value="Rrf2"/>
    <property type="match status" value="1"/>
</dbReference>
<name>A0A9D2N4X1_9FIRM</name>
<dbReference type="InterPro" id="IPR036388">
    <property type="entry name" value="WH-like_DNA-bd_sf"/>
</dbReference>
<evidence type="ECO:0000313" key="2">
    <source>
        <dbReference type="EMBL" id="HJC09498.1"/>
    </source>
</evidence>
<dbReference type="GO" id="GO:0003700">
    <property type="term" value="F:DNA-binding transcription factor activity"/>
    <property type="evidence" value="ECO:0007669"/>
    <property type="project" value="TreeGrafter"/>
</dbReference>
<dbReference type="GO" id="GO:0003677">
    <property type="term" value="F:DNA binding"/>
    <property type="evidence" value="ECO:0007669"/>
    <property type="project" value="UniProtKB-KW"/>
</dbReference>
<protein>
    <submittedName>
        <fullName evidence="2">Rrf2 family transcriptional regulator</fullName>
    </submittedName>
</protein>
<keyword evidence="1" id="KW-0238">DNA-binding</keyword>
<dbReference type="EMBL" id="DWWV01000022">
    <property type="protein sequence ID" value="HJC09498.1"/>
    <property type="molecule type" value="Genomic_DNA"/>
</dbReference>
<dbReference type="NCBIfam" id="TIGR00738">
    <property type="entry name" value="rrf2_super"/>
    <property type="match status" value="1"/>
</dbReference>
<reference evidence="2" key="1">
    <citation type="journal article" date="2021" name="PeerJ">
        <title>Extensive microbial diversity within the chicken gut microbiome revealed by metagenomics and culture.</title>
        <authorList>
            <person name="Gilroy R."/>
            <person name="Ravi A."/>
            <person name="Getino M."/>
            <person name="Pursley I."/>
            <person name="Horton D.L."/>
            <person name="Alikhan N.F."/>
            <person name="Baker D."/>
            <person name="Gharbi K."/>
            <person name="Hall N."/>
            <person name="Watson M."/>
            <person name="Adriaenssens E.M."/>
            <person name="Foster-Nyarko E."/>
            <person name="Jarju S."/>
            <person name="Secka A."/>
            <person name="Antonio M."/>
            <person name="Oren A."/>
            <person name="Chaudhuri R.R."/>
            <person name="La Ragione R."/>
            <person name="Hildebrand F."/>
            <person name="Pallen M.J."/>
        </authorList>
    </citation>
    <scope>NUCLEOTIDE SEQUENCE</scope>
    <source>
        <strain evidence="2">ChiSxjej6B18-287</strain>
    </source>
</reference>
<dbReference type="PANTHER" id="PTHR33221:SF5">
    <property type="entry name" value="HTH-TYPE TRANSCRIPTIONAL REGULATOR ISCR"/>
    <property type="match status" value="1"/>
</dbReference>
<dbReference type="PROSITE" id="PS51197">
    <property type="entry name" value="HTH_RRF2_2"/>
    <property type="match status" value="1"/>
</dbReference>
<reference evidence="2" key="2">
    <citation type="submission" date="2021-04" db="EMBL/GenBank/DDBJ databases">
        <authorList>
            <person name="Gilroy R."/>
        </authorList>
    </citation>
    <scope>NUCLEOTIDE SEQUENCE</scope>
    <source>
        <strain evidence="2">ChiSxjej6B18-287</strain>
    </source>
</reference>
<dbReference type="SUPFAM" id="SSF46785">
    <property type="entry name" value="Winged helix' DNA-binding domain"/>
    <property type="match status" value="1"/>
</dbReference>
<evidence type="ECO:0000313" key="3">
    <source>
        <dbReference type="Proteomes" id="UP000823893"/>
    </source>
</evidence>
<dbReference type="InterPro" id="IPR036390">
    <property type="entry name" value="WH_DNA-bd_sf"/>
</dbReference>
<dbReference type="InterPro" id="IPR030489">
    <property type="entry name" value="TR_Rrf2-type_CS"/>
</dbReference>
<proteinExistence type="predicted"/>